<comment type="caution">
    <text evidence="3">The sequence shown here is derived from an EMBL/GenBank/DDBJ whole genome shotgun (WGS) entry which is preliminary data.</text>
</comment>
<dbReference type="PANTHER" id="PTHR34606:SF4">
    <property type="entry name" value="OUTER MEMBRANE LIPOPROTEIN DOLP"/>
    <property type="match status" value="1"/>
</dbReference>
<keyword evidence="4" id="KW-1185">Reference proteome</keyword>
<feature type="domain" description="BON" evidence="2">
    <location>
        <begin position="88"/>
        <end position="156"/>
    </location>
</feature>
<evidence type="ECO:0000313" key="4">
    <source>
        <dbReference type="Proteomes" id="UP001386437"/>
    </source>
</evidence>
<feature type="domain" description="BON" evidence="2">
    <location>
        <begin position="159"/>
        <end position="227"/>
    </location>
</feature>
<protein>
    <submittedName>
        <fullName evidence="3">BON domain-containing protein</fullName>
    </submittedName>
</protein>
<dbReference type="PANTHER" id="PTHR34606">
    <property type="entry name" value="BON DOMAIN-CONTAINING PROTEIN"/>
    <property type="match status" value="1"/>
</dbReference>
<dbReference type="InterPro" id="IPR051686">
    <property type="entry name" value="Lipoprotein_DolP"/>
</dbReference>
<reference evidence="3 4" key="1">
    <citation type="journal article" date="2022" name="Arch. Microbiol.">
        <title>Paraburkholderia bengalensis sp. nov. isolated from roots of Oryza sativa, IR64.</title>
        <authorList>
            <person name="Nag P."/>
            <person name="Mondal N."/>
            <person name="Sarkar J."/>
            <person name="Das S."/>
        </authorList>
    </citation>
    <scope>NUCLEOTIDE SEQUENCE [LARGE SCALE GENOMIC DNA]</scope>
    <source>
        <strain evidence="3 4">IR64_4_BI</strain>
    </source>
</reference>
<accession>A0ABU8IR37</accession>
<keyword evidence="1" id="KW-0732">Signal</keyword>
<organism evidence="3 4">
    <name type="scientific">Paraburkholderia bengalensis</name>
    <dbReference type="NCBI Taxonomy" id="2747562"/>
    <lineage>
        <taxon>Bacteria</taxon>
        <taxon>Pseudomonadati</taxon>
        <taxon>Pseudomonadota</taxon>
        <taxon>Betaproteobacteria</taxon>
        <taxon>Burkholderiales</taxon>
        <taxon>Burkholderiaceae</taxon>
        <taxon>Paraburkholderia</taxon>
    </lineage>
</organism>
<dbReference type="InterPro" id="IPR014004">
    <property type="entry name" value="Transpt-assoc_nodulatn_dom_bac"/>
</dbReference>
<evidence type="ECO:0000313" key="3">
    <source>
        <dbReference type="EMBL" id="MEI5998082.1"/>
    </source>
</evidence>
<dbReference type="Proteomes" id="UP001386437">
    <property type="component" value="Unassembled WGS sequence"/>
</dbReference>
<dbReference type="RefSeq" id="WP_336598272.1">
    <property type="nucleotide sequence ID" value="NZ_JACFYJ010000017.1"/>
</dbReference>
<gene>
    <name evidence="3" type="ORF">H3V53_12995</name>
</gene>
<evidence type="ECO:0000259" key="2">
    <source>
        <dbReference type="PROSITE" id="PS50914"/>
    </source>
</evidence>
<feature type="domain" description="BON" evidence="2">
    <location>
        <begin position="13"/>
        <end position="81"/>
    </location>
</feature>
<sequence length="229" mass="24708">MNTTTATFNISPRDCDLTNCIVENIRRDPSLCHESICVDVRDCRAVLRGTVSNYGARIAALEAAEEVHGIASVTGELTVEVPRHLRRSDAQIRDTVLDALKWRACLPSGAVTVSVFNGGVTLSGKVDWSYQRKLAEKVLVRLPGITSISNQLSVSDRQIQLEVSARIRAALCVAAETRADAIKVEVRDGIVTLRGPLPVVSERALVIAAAQNHSEVRNVCDALNTIAAA</sequence>
<name>A0ABU8IR37_9BURK</name>
<proteinExistence type="predicted"/>
<dbReference type="EMBL" id="JACFYJ010000017">
    <property type="protein sequence ID" value="MEI5998082.1"/>
    <property type="molecule type" value="Genomic_DNA"/>
</dbReference>
<dbReference type="PROSITE" id="PS50914">
    <property type="entry name" value="BON"/>
    <property type="match status" value="3"/>
</dbReference>
<dbReference type="Pfam" id="PF04972">
    <property type="entry name" value="BON"/>
    <property type="match status" value="3"/>
</dbReference>
<dbReference type="Gene3D" id="3.30.1340.30">
    <property type="match status" value="2"/>
</dbReference>
<dbReference type="SMART" id="SM00749">
    <property type="entry name" value="BON"/>
    <property type="match status" value="2"/>
</dbReference>
<dbReference type="InterPro" id="IPR007055">
    <property type="entry name" value="BON_dom"/>
</dbReference>
<evidence type="ECO:0000256" key="1">
    <source>
        <dbReference type="ARBA" id="ARBA00022729"/>
    </source>
</evidence>